<dbReference type="Proteomes" id="UP000316612">
    <property type="component" value="Unassembled WGS sequence"/>
</dbReference>
<evidence type="ECO:0000259" key="5">
    <source>
        <dbReference type="PROSITE" id="PS50893"/>
    </source>
</evidence>
<sequence length="216" mass="22694">MGLALRNITHNYGDAAGNVLHNVSLEVLSGQMLGLAAPSGAGKSTLLSIAAGLTIPVSGEVQVDAAAERGALTIGYLPQSPRAYADPRLTLAATITAPLSFAQGSLRPRPKRFSRQLATACAQAELDPRLLGRKPDEVSDGQLQRALMARTLITDPLVVIADEPTAQLDYETTKMIFSTLCRRAEQGAAVLVASHDVDTLQEYCTSVVGLDQLGGS</sequence>
<dbReference type="SMART" id="SM00382">
    <property type="entry name" value="AAA"/>
    <property type="match status" value="1"/>
</dbReference>
<proteinExistence type="inferred from homology"/>
<name>A0A4Y4DLS1_GLUUR</name>
<protein>
    <submittedName>
        <fullName evidence="6">ABC transporter ATP-binding protein</fullName>
    </submittedName>
</protein>
<dbReference type="EMBL" id="BJNY01000001">
    <property type="protein sequence ID" value="GED04570.1"/>
    <property type="molecule type" value="Genomic_DNA"/>
</dbReference>
<dbReference type="RefSeq" id="WP_141360858.1">
    <property type="nucleotide sequence ID" value="NZ_BAAAJL010000007.1"/>
</dbReference>
<dbReference type="PANTHER" id="PTHR42734">
    <property type="entry name" value="METAL TRANSPORT SYSTEM ATP-BINDING PROTEIN TM_0124-RELATED"/>
    <property type="match status" value="1"/>
</dbReference>
<dbReference type="InterPro" id="IPR027417">
    <property type="entry name" value="P-loop_NTPase"/>
</dbReference>
<evidence type="ECO:0000256" key="2">
    <source>
        <dbReference type="ARBA" id="ARBA00022448"/>
    </source>
</evidence>
<dbReference type="InterPro" id="IPR050153">
    <property type="entry name" value="Metal_Ion_Import_ABC"/>
</dbReference>
<evidence type="ECO:0000256" key="1">
    <source>
        <dbReference type="ARBA" id="ARBA00005417"/>
    </source>
</evidence>
<dbReference type="SUPFAM" id="SSF52540">
    <property type="entry name" value="P-loop containing nucleoside triphosphate hydrolases"/>
    <property type="match status" value="1"/>
</dbReference>
<gene>
    <name evidence="6" type="ORF">AUR04nite_01020</name>
</gene>
<evidence type="ECO:0000313" key="7">
    <source>
        <dbReference type="Proteomes" id="UP000316612"/>
    </source>
</evidence>
<dbReference type="PANTHER" id="PTHR42734:SF17">
    <property type="entry name" value="METAL TRANSPORT SYSTEM ATP-BINDING PROTEIN TM_0124-RELATED"/>
    <property type="match status" value="1"/>
</dbReference>
<dbReference type="Gene3D" id="3.40.50.300">
    <property type="entry name" value="P-loop containing nucleotide triphosphate hydrolases"/>
    <property type="match status" value="1"/>
</dbReference>
<accession>A0A4Y4DLS1</accession>
<keyword evidence="3" id="KW-0547">Nucleotide-binding</keyword>
<keyword evidence="2" id="KW-0813">Transport</keyword>
<organism evidence="6 7">
    <name type="scientific">Glutamicibacter uratoxydans</name>
    <name type="common">Arthrobacter uratoxydans</name>
    <dbReference type="NCBI Taxonomy" id="43667"/>
    <lineage>
        <taxon>Bacteria</taxon>
        <taxon>Bacillati</taxon>
        <taxon>Actinomycetota</taxon>
        <taxon>Actinomycetes</taxon>
        <taxon>Micrococcales</taxon>
        <taxon>Micrococcaceae</taxon>
        <taxon>Glutamicibacter</taxon>
    </lineage>
</organism>
<dbReference type="OrthoDB" id="2986442at2"/>
<dbReference type="InterPro" id="IPR003593">
    <property type="entry name" value="AAA+_ATPase"/>
</dbReference>
<evidence type="ECO:0000313" key="6">
    <source>
        <dbReference type="EMBL" id="GED04570.1"/>
    </source>
</evidence>
<feature type="domain" description="ABC transporter" evidence="5">
    <location>
        <begin position="3"/>
        <end position="213"/>
    </location>
</feature>
<dbReference type="GO" id="GO:0016887">
    <property type="term" value="F:ATP hydrolysis activity"/>
    <property type="evidence" value="ECO:0007669"/>
    <property type="project" value="InterPro"/>
</dbReference>
<evidence type="ECO:0000256" key="4">
    <source>
        <dbReference type="ARBA" id="ARBA00022840"/>
    </source>
</evidence>
<dbReference type="AlphaFoldDB" id="A0A4Y4DLS1"/>
<comment type="similarity">
    <text evidence="1">Belongs to the ABC transporter superfamily.</text>
</comment>
<keyword evidence="7" id="KW-1185">Reference proteome</keyword>
<dbReference type="PROSITE" id="PS50893">
    <property type="entry name" value="ABC_TRANSPORTER_2"/>
    <property type="match status" value="1"/>
</dbReference>
<dbReference type="Pfam" id="PF00005">
    <property type="entry name" value="ABC_tran"/>
    <property type="match status" value="1"/>
</dbReference>
<reference evidence="6 7" key="1">
    <citation type="submission" date="2019-06" db="EMBL/GenBank/DDBJ databases">
        <title>Whole genome shotgun sequence of Glutamicibacter uratoxydans NBRC 15515.</title>
        <authorList>
            <person name="Hosoyama A."/>
            <person name="Uohara A."/>
            <person name="Ohji S."/>
            <person name="Ichikawa N."/>
        </authorList>
    </citation>
    <scope>NUCLEOTIDE SEQUENCE [LARGE SCALE GENOMIC DNA]</scope>
    <source>
        <strain evidence="6 7">NBRC 15515</strain>
    </source>
</reference>
<dbReference type="InterPro" id="IPR003439">
    <property type="entry name" value="ABC_transporter-like_ATP-bd"/>
</dbReference>
<evidence type="ECO:0000256" key="3">
    <source>
        <dbReference type="ARBA" id="ARBA00022741"/>
    </source>
</evidence>
<comment type="caution">
    <text evidence="6">The sequence shown here is derived from an EMBL/GenBank/DDBJ whole genome shotgun (WGS) entry which is preliminary data.</text>
</comment>
<dbReference type="GO" id="GO:0005524">
    <property type="term" value="F:ATP binding"/>
    <property type="evidence" value="ECO:0007669"/>
    <property type="project" value="UniProtKB-KW"/>
</dbReference>
<keyword evidence="4 6" id="KW-0067">ATP-binding</keyword>